<keyword evidence="2" id="KW-0732">Signal</keyword>
<dbReference type="InterPro" id="IPR032699">
    <property type="entry name" value="Izumo-Ig"/>
</dbReference>
<feature type="region of interest" description="Disordered" evidence="3">
    <location>
        <begin position="80"/>
        <end position="116"/>
    </location>
</feature>
<feature type="compositionally biased region" description="Pro residues" evidence="3">
    <location>
        <begin position="150"/>
        <end position="164"/>
    </location>
</feature>
<dbReference type="Proteomes" id="UP000276834">
    <property type="component" value="Unassembled WGS sequence"/>
</dbReference>
<dbReference type="GO" id="GO:0005102">
    <property type="term" value="F:signaling receptor binding"/>
    <property type="evidence" value="ECO:0007669"/>
    <property type="project" value="InterPro"/>
</dbReference>
<feature type="region of interest" description="Disordered" evidence="3">
    <location>
        <begin position="130"/>
        <end position="164"/>
    </location>
</feature>
<evidence type="ECO:0000256" key="2">
    <source>
        <dbReference type="ARBA" id="ARBA00022729"/>
    </source>
</evidence>
<dbReference type="GO" id="GO:0005886">
    <property type="term" value="C:plasma membrane"/>
    <property type="evidence" value="ECO:0007669"/>
    <property type="project" value="TreeGrafter"/>
</dbReference>
<dbReference type="GO" id="GO:0007342">
    <property type="term" value="P:fusion of sperm to egg plasma membrane involved in single fertilization"/>
    <property type="evidence" value="ECO:0007669"/>
    <property type="project" value="InterPro"/>
</dbReference>
<dbReference type="GO" id="GO:0086080">
    <property type="term" value="F:protein binding involved in heterotypic cell-cell adhesion"/>
    <property type="evidence" value="ECO:0007669"/>
    <property type="project" value="TreeGrafter"/>
</dbReference>
<evidence type="ECO:0000256" key="1">
    <source>
        <dbReference type="ARBA" id="ARBA00009633"/>
    </source>
</evidence>
<dbReference type="GO" id="GO:0002080">
    <property type="term" value="C:acrosomal membrane"/>
    <property type="evidence" value="ECO:0007669"/>
    <property type="project" value="TreeGrafter"/>
</dbReference>
<gene>
    <name evidence="5" type="ORF">DV515_00017865</name>
</gene>
<dbReference type="PANTHER" id="PTHR35540">
    <property type="entry name" value="IZUMO SPERM-EGG FUSION PROTEIN 1"/>
    <property type="match status" value="1"/>
</dbReference>
<comment type="caution">
    <text evidence="5">The sequence shown here is derived from an EMBL/GenBank/DDBJ whole genome shotgun (WGS) entry which is preliminary data.</text>
</comment>
<evidence type="ECO:0000259" key="4">
    <source>
        <dbReference type="Pfam" id="PF16706"/>
    </source>
</evidence>
<reference evidence="5 6" key="1">
    <citation type="journal article" date="2018" name="Proc. R. Soc. B">
        <title>A non-coding region near Follistatin controls head colour polymorphism in the Gouldian finch.</title>
        <authorList>
            <person name="Toomey M.B."/>
            <person name="Marques C.I."/>
            <person name="Andrade P."/>
            <person name="Araujo P.M."/>
            <person name="Sabatino S."/>
            <person name="Gazda M.A."/>
            <person name="Afonso S."/>
            <person name="Lopes R.J."/>
            <person name="Corbo J.C."/>
            <person name="Carneiro M."/>
        </authorList>
    </citation>
    <scope>NUCLEOTIDE SEQUENCE [LARGE SCALE GENOMIC DNA]</scope>
    <source>
        <strain evidence="5">Red01</strain>
        <tissue evidence="5">Muscle</tissue>
    </source>
</reference>
<sequence>MAQDIKDKQIYQELLWAMHEIKEDFERLMKRFQSQVYCPNECERQLWVEEGQDLVLDCALPWHGASHGAKTYSFYRGLAAAGAGPESPKPPPQSRGAAAEPSRPPPAERLLRSGPEPVLVWKEAAAAAAGRYRIPREPPQNPPGTSQNPPEIPNPPLPRSPLPK</sequence>
<organism evidence="5 6">
    <name type="scientific">Chloebia gouldiae</name>
    <name type="common">Gouldian finch</name>
    <name type="synonym">Erythrura gouldiae</name>
    <dbReference type="NCBI Taxonomy" id="44316"/>
    <lineage>
        <taxon>Eukaryota</taxon>
        <taxon>Metazoa</taxon>
        <taxon>Chordata</taxon>
        <taxon>Craniata</taxon>
        <taxon>Vertebrata</taxon>
        <taxon>Euteleostomi</taxon>
        <taxon>Archelosauria</taxon>
        <taxon>Archosauria</taxon>
        <taxon>Dinosauria</taxon>
        <taxon>Saurischia</taxon>
        <taxon>Theropoda</taxon>
        <taxon>Coelurosauria</taxon>
        <taxon>Aves</taxon>
        <taxon>Neognathae</taxon>
        <taxon>Neoaves</taxon>
        <taxon>Telluraves</taxon>
        <taxon>Australaves</taxon>
        <taxon>Passeriformes</taxon>
        <taxon>Passeroidea</taxon>
        <taxon>Passeridae</taxon>
        <taxon>Chloebia</taxon>
    </lineage>
</organism>
<evidence type="ECO:0000256" key="3">
    <source>
        <dbReference type="SAM" id="MobiDB-lite"/>
    </source>
</evidence>
<comment type="similarity">
    <text evidence="1">Belongs to the Izumo family.</text>
</comment>
<dbReference type="OrthoDB" id="9907157at2759"/>
<evidence type="ECO:0000313" key="6">
    <source>
        <dbReference type="Proteomes" id="UP000276834"/>
    </source>
</evidence>
<dbReference type="InterPro" id="IPR032700">
    <property type="entry name" value="IZUMO1"/>
</dbReference>
<dbReference type="AlphaFoldDB" id="A0A3L8Q968"/>
<feature type="domain" description="Izumo protein immunoglobulin" evidence="4">
    <location>
        <begin position="44"/>
        <end position="77"/>
    </location>
</feature>
<dbReference type="STRING" id="44316.ENSEGOP00005021051"/>
<name>A0A3L8Q968_CHLGU</name>
<keyword evidence="6" id="KW-1185">Reference proteome</keyword>
<dbReference type="Pfam" id="PF16706">
    <property type="entry name" value="Izumo-Ig"/>
    <property type="match status" value="1"/>
</dbReference>
<dbReference type="Pfam" id="PF15005">
    <property type="entry name" value="IZUMO"/>
    <property type="match status" value="1"/>
</dbReference>
<dbReference type="PANTHER" id="PTHR35540:SF1">
    <property type="entry name" value="IZUMO SPERM-EGG FUSION PROTEIN 1"/>
    <property type="match status" value="1"/>
</dbReference>
<proteinExistence type="inferred from homology"/>
<dbReference type="GO" id="GO:0035036">
    <property type="term" value="P:sperm-egg recognition"/>
    <property type="evidence" value="ECO:0007669"/>
    <property type="project" value="InterPro"/>
</dbReference>
<evidence type="ECO:0000313" key="5">
    <source>
        <dbReference type="EMBL" id="RLV63836.1"/>
    </source>
</evidence>
<dbReference type="EMBL" id="QUSF01001840">
    <property type="protein sequence ID" value="RLV63836.1"/>
    <property type="molecule type" value="Genomic_DNA"/>
</dbReference>
<accession>A0A3L8Q968</accession>
<protein>
    <recommendedName>
        <fullName evidence="4">Izumo protein immunoglobulin domain-containing protein</fullName>
    </recommendedName>
</protein>
<dbReference type="InterPro" id="IPR029389">
    <property type="entry name" value="IZUMO"/>
</dbReference>